<dbReference type="STRING" id="446470.Snas_2092"/>
<dbReference type="AlphaFoldDB" id="D3Q0Q0"/>
<dbReference type="RefSeq" id="WP_013017357.1">
    <property type="nucleotide sequence ID" value="NC_013947.1"/>
</dbReference>
<dbReference type="Pfam" id="PF04149">
    <property type="entry name" value="DUF397"/>
    <property type="match status" value="1"/>
</dbReference>
<gene>
    <name evidence="2" type="ordered locus">Snas_2092</name>
</gene>
<dbReference type="Proteomes" id="UP000000844">
    <property type="component" value="Chromosome"/>
</dbReference>
<keyword evidence="3" id="KW-1185">Reference proteome</keyword>
<organism evidence="2 3">
    <name type="scientific">Stackebrandtia nassauensis (strain DSM 44728 / CIP 108903 / NRRL B-16338 / NBRC 102104 / LLR-40K-21)</name>
    <dbReference type="NCBI Taxonomy" id="446470"/>
    <lineage>
        <taxon>Bacteria</taxon>
        <taxon>Bacillati</taxon>
        <taxon>Actinomycetota</taxon>
        <taxon>Actinomycetes</taxon>
        <taxon>Glycomycetales</taxon>
        <taxon>Glycomycetaceae</taxon>
        <taxon>Stackebrandtia</taxon>
    </lineage>
</organism>
<name>D3Q0Q0_STANL</name>
<dbReference type="OrthoDB" id="4301277at2"/>
<feature type="domain" description="DUF397" evidence="1">
    <location>
        <begin position="3"/>
        <end position="56"/>
    </location>
</feature>
<reference evidence="2 3" key="1">
    <citation type="journal article" date="2009" name="Stand. Genomic Sci.">
        <title>Complete genome sequence of Stackebrandtia nassauensis type strain (LLR-40K-21).</title>
        <authorList>
            <person name="Munk C."/>
            <person name="Lapidus A."/>
            <person name="Copeland A."/>
            <person name="Jando M."/>
            <person name="Mayilraj S."/>
            <person name="Glavina Del Rio T."/>
            <person name="Nolan M."/>
            <person name="Chen F."/>
            <person name="Lucas S."/>
            <person name="Tice H."/>
            <person name="Cheng J.F."/>
            <person name="Han C."/>
            <person name="Detter J.C."/>
            <person name="Bruce D."/>
            <person name="Goodwin L."/>
            <person name="Chain P."/>
            <person name="Pitluck S."/>
            <person name="Goker M."/>
            <person name="Ovchinikova G."/>
            <person name="Pati A."/>
            <person name="Ivanova N."/>
            <person name="Mavromatis K."/>
            <person name="Chen A."/>
            <person name="Palaniappan K."/>
            <person name="Land M."/>
            <person name="Hauser L."/>
            <person name="Chang Y.J."/>
            <person name="Jeffries C.D."/>
            <person name="Bristow J."/>
            <person name="Eisen J.A."/>
            <person name="Markowitz V."/>
            <person name="Hugenholtz P."/>
            <person name="Kyrpides N.C."/>
            <person name="Klenk H.P."/>
        </authorList>
    </citation>
    <scope>NUCLEOTIDE SEQUENCE [LARGE SCALE GENOMIC DNA]</scope>
    <source>
        <strain evidence="3">DSM 44728 / CIP 108903 / NRRL B-16338 / NBRC 102104 / LLR-40K-21</strain>
    </source>
</reference>
<dbReference type="EMBL" id="CP001778">
    <property type="protein sequence ID" value="ADD41786.1"/>
    <property type="molecule type" value="Genomic_DNA"/>
</dbReference>
<evidence type="ECO:0000313" key="3">
    <source>
        <dbReference type="Proteomes" id="UP000000844"/>
    </source>
</evidence>
<dbReference type="HOGENOM" id="CLU_131550_3_3_11"/>
<proteinExistence type="predicted"/>
<evidence type="ECO:0000313" key="2">
    <source>
        <dbReference type="EMBL" id="ADD41786.1"/>
    </source>
</evidence>
<accession>D3Q0Q0</accession>
<evidence type="ECO:0000259" key="1">
    <source>
        <dbReference type="Pfam" id="PF04149"/>
    </source>
</evidence>
<protein>
    <recommendedName>
        <fullName evidence="1">DUF397 domain-containing protein</fullName>
    </recommendedName>
</protein>
<dbReference type="InterPro" id="IPR007278">
    <property type="entry name" value="DUF397"/>
</dbReference>
<sequence length="57" mass="6676">MSRWRRSSRSAPEQGNCVEARTMASRFELRDSKLGESSEILDMTKADWRGFLNLVRR</sequence>
<dbReference type="KEGG" id="sna:Snas_2092"/>